<sequence length="201" mass="22683">MPSIVQAIRLAVNDAYKADPTLFDKLREGATKAGIIHQKYGFEVENPDQLFWLLHFNQGVEPKDTVWPAAEYGDFSEALSRITIDEQKVYLPFEQFPREIVGAPVTDIGILTLKEGVKVEEFKKIIDPFRASLAGKVPGYHGSAWSVDSTNDRKIFLFAGWDSIEAQVKFNETPEFAKYKSEAFPLFDSATPPKVLHVKFN</sequence>
<dbReference type="Proteomes" id="UP000054166">
    <property type="component" value="Unassembled WGS sequence"/>
</dbReference>
<dbReference type="AlphaFoldDB" id="A0A0C3FTC1"/>
<evidence type="ECO:0000313" key="3">
    <source>
        <dbReference type="Proteomes" id="UP000054166"/>
    </source>
</evidence>
<gene>
    <name evidence="2" type="ORF">PILCRDRAFT_278443</name>
</gene>
<dbReference type="Gene3D" id="3.30.70.100">
    <property type="match status" value="1"/>
</dbReference>
<proteinExistence type="predicted"/>
<dbReference type="HOGENOM" id="CLU_1326827_0_0_1"/>
<dbReference type="InParanoid" id="A0A0C3FTC1"/>
<dbReference type="EMBL" id="KN832979">
    <property type="protein sequence ID" value="KIM87485.1"/>
    <property type="molecule type" value="Genomic_DNA"/>
</dbReference>
<evidence type="ECO:0000313" key="2">
    <source>
        <dbReference type="EMBL" id="KIM87485.1"/>
    </source>
</evidence>
<reference evidence="2 3" key="1">
    <citation type="submission" date="2014-04" db="EMBL/GenBank/DDBJ databases">
        <authorList>
            <consortium name="DOE Joint Genome Institute"/>
            <person name="Kuo A."/>
            <person name="Tarkka M."/>
            <person name="Buscot F."/>
            <person name="Kohler A."/>
            <person name="Nagy L.G."/>
            <person name="Floudas D."/>
            <person name="Copeland A."/>
            <person name="Barry K.W."/>
            <person name="Cichocki N."/>
            <person name="Veneault-Fourrey C."/>
            <person name="LaButti K."/>
            <person name="Lindquist E.A."/>
            <person name="Lipzen A."/>
            <person name="Lundell T."/>
            <person name="Morin E."/>
            <person name="Murat C."/>
            <person name="Sun H."/>
            <person name="Tunlid A."/>
            <person name="Henrissat B."/>
            <person name="Grigoriev I.V."/>
            <person name="Hibbett D.S."/>
            <person name="Martin F."/>
            <person name="Nordberg H.P."/>
            <person name="Cantor M.N."/>
            <person name="Hua S.X."/>
        </authorList>
    </citation>
    <scope>NUCLEOTIDE SEQUENCE [LARGE SCALE GENOMIC DNA]</scope>
    <source>
        <strain evidence="2 3">F 1598</strain>
    </source>
</reference>
<name>A0A0C3FTC1_PILCF</name>
<dbReference type="InterPro" id="IPR007138">
    <property type="entry name" value="ABM_dom"/>
</dbReference>
<protein>
    <recommendedName>
        <fullName evidence="1">ABM domain-containing protein</fullName>
    </recommendedName>
</protein>
<dbReference type="InterPro" id="IPR011008">
    <property type="entry name" value="Dimeric_a/b-barrel"/>
</dbReference>
<reference evidence="3" key="2">
    <citation type="submission" date="2015-01" db="EMBL/GenBank/DDBJ databases">
        <title>Evolutionary Origins and Diversification of the Mycorrhizal Mutualists.</title>
        <authorList>
            <consortium name="DOE Joint Genome Institute"/>
            <consortium name="Mycorrhizal Genomics Consortium"/>
            <person name="Kohler A."/>
            <person name="Kuo A."/>
            <person name="Nagy L.G."/>
            <person name="Floudas D."/>
            <person name="Copeland A."/>
            <person name="Barry K.W."/>
            <person name="Cichocki N."/>
            <person name="Veneault-Fourrey C."/>
            <person name="LaButti K."/>
            <person name="Lindquist E.A."/>
            <person name="Lipzen A."/>
            <person name="Lundell T."/>
            <person name="Morin E."/>
            <person name="Murat C."/>
            <person name="Riley R."/>
            <person name="Ohm R."/>
            <person name="Sun H."/>
            <person name="Tunlid A."/>
            <person name="Henrissat B."/>
            <person name="Grigoriev I.V."/>
            <person name="Hibbett D.S."/>
            <person name="Martin F."/>
        </authorList>
    </citation>
    <scope>NUCLEOTIDE SEQUENCE [LARGE SCALE GENOMIC DNA]</scope>
    <source>
        <strain evidence="3">F 1598</strain>
    </source>
</reference>
<dbReference type="OrthoDB" id="3830579at2759"/>
<dbReference type="Pfam" id="PF03992">
    <property type="entry name" value="ABM"/>
    <property type="match status" value="1"/>
</dbReference>
<accession>A0A0C3FTC1</accession>
<dbReference type="STRING" id="765440.A0A0C3FTC1"/>
<dbReference type="SUPFAM" id="SSF54909">
    <property type="entry name" value="Dimeric alpha+beta barrel"/>
    <property type="match status" value="1"/>
</dbReference>
<feature type="domain" description="ABM" evidence="1">
    <location>
        <begin position="118"/>
        <end position="180"/>
    </location>
</feature>
<organism evidence="2 3">
    <name type="scientific">Piloderma croceum (strain F 1598)</name>
    <dbReference type="NCBI Taxonomy" id="765440"/>
    <lineage>
        <taxon>Eukaryota</taxon>
        <taxon>Fungi</taxon>
        <taxon>Dikarya</taxon>
        <taxon>Basidiomycota</taxon>
        <taxon>Agaricomycotina</taxon>
        <taxon>Agaricomycetes</taxon>
        <taxon>Agaricomycetidae</taxon>
        <taxon>Atheliales</taxon>
        <taxon>Atheliaceae</taxon>
        <taxon>Piloderma</taxon>
    </lineage>
</organism>
<evidence type="ECO:0000259" key="1">
    <source>
        <dbReference type="Pfam" id="PF03992"/>
    </source>
</evidence>
<keyword evidence="3" id="KW-1185">Reference proteome</keyword>